<sequence length="132" mass="15270">MLIHILIEKGDIDQAKLYLQHLEGMSDQLAKDKKLYLFYLFSKAIILKTSLRTLDLGKAEELLRQILEDEDADYSHLIRVLPKLCELLLIELRTTNNLEVLEEIEDLVAQLLDIAENMHSFSLLCEAYLLKA</sequence>
<reference evidence="1" key="1">
    <citation type="journal article" date="2015" name="Nature">
        <title>Complex archaea that bridge the gap between prokaryotes and eukaryotes.</title>
        <authorList>
            <person name="Spang A."/>
            <person name="Saw J.H."/>
            <person name="Jorgensen S.L."/>
            <person name="Zaremba-Niedzwiedzka K."/>
            <person name="Martijn J."/>
            <person name="Lind A.E."/>
            <person name="van Eijk R."/>
            <person name="Schleper C."/>
            <person name="Guy L."/>
            <person name="Ettema T.J."/>
        </authorList>
    </citation>
    <scope>NUCLEOTIDE SEQUENCE</scope>
</reference>
<gene>
    <name evidence="1" type="ORF">LCGC14_1639440</name>
</gene>
<dbReference type="EMBL" id="LAZR01013641">
    <property type="protein sequence ID" value="KKM21035.1"/>
    <property type="molecule type" value="Genomic_DNA"/>
</dbReference>
<accession>A0A0F9KZN2</accession>
<comment type="caution">
    <text evidence="1">The sequence shown here is derived from an EMBL/GenBank/DDBJ whole genome shotgun (WGS) entry which is preliminary data.</text>
</comment>
<protein>
    <recommendedName>
        <fullName evidence="2">MalT-like TPR region domain-containing protein</fullName>
    </recommendedName>
</protein>
<evidence type="ECO:0000313" key="1">
    <source>
        <dbReference type="EMBL" id="KKM21035.1"/>
    </source>
</evidence>
<evidence type="ECO:0008006" key="2">
    <source>
        <dbReference type="Google" id="ProtNLM"/>
    </source>
</evidence>
<name>A0A0F9KZN2_9ZZZZ</name>
<dbReference type="AlphaFoldDB" id="A0A0F9KZN2"/>
<organism evidence="1">
    <name type="scientific">marine sediment metagenome</name>
    <dbReference type="NCBI Taxonomy" id="412755"/>
    <lineage>
        <taxon>unclassified sequences</taxon>
        <taxon>metagenomes</taxon>
        <taxon>ecological metagenomes</taxon>
    </lineage>
</organism>
<proteinExistence type="predicted"/>